<dbReference type="EMBL" id="CP054142">
    <property type="protein sequence ID" value="QTQ15036.1"/>
    <property type="molecule type" value="Genomic_DNA"/>
</dbReference>
<proteinExistence type="inferred from homology"/>
<evidence type="ECO:0000256" key="4">
    <source>
        <dbReference type="ARBA" id="ARBA00022989"/>
    </source>
</evidence>
<feature type="transmembrane region" description="Helical" evidence="6">
    <location>
        <begin position="41"/>
        <end position="59"/>
    </location>
</feature>
<dbReference type="InterPro" id="IPR000620">
    <property type="entry name" value="EamA_dom"/>
</dbReference>
<evidence type="ECO:0000313" key="8">
    <source>
        <dbReference type="EMBL" id="QTQ15036.1"/>
    </source>
</evidence>
<dbReference type="PANTHER" id="PTHR32322:SF2">
    <property type="entry name" value="EAMA DOMAIN-CONTAINING PROTEIN"/>
    <property type="match status" value="1"/>
</dbReference>
<dbReference type="AlphaFoldDB" id="A0A975F5V5"/>
<dbReference type="GO" id="GO:0016020">
    <property type="term" value="C:membrane"/>
    <property type="evidence" value="ECO:0007669"/>
    <property type="project" value="UniProtKB-SubCell"/>
</dbReference>
<evidence type="ECO:0000256" key="2">
    <source>
        <dbReference type="ARBA" id="ARBA00007362"/>
    </source>
</evidence>
<dbReference type="SUPFAM" id="SSF103481">
    <property type="entry name" value="Multidrug resistance efflux transporter EmrE"/>
    <property type="match status" value="2"/>
</dbReference>
<evidence type="ECO:0000256" key="6">
    <source>
        <dbReference type="SAM" id="Phobius"/>
    </source>
</evidence>
<sequence>MLKTFNRNRTITGIVLALISIFFWGITFVCTKYLLRTFSSLEVLIFRFFLAYCILWCIYPHPYPSQKKKHELLFAFAGLFGVTVYQFMENIAIEYTSASNVSIIVSICPIFTAVIAQIFLHEKHLSFKFFAGFALAIWGIALVSFNGKITSGLNPKGDVLALIASVSWGFYSLFMSKINELGYSSVPATRKIFFYALLFMLPIAFARFFGIGTASMDVSLSLKLNALRFSDPLNWFGLLFLGILASGFCFVAWSIACRFLGTVRTTVGLYLIPVVTITVAFFALHEPITVMGSIGAALTITGLFVSEWKAKTKSS</sequence>
<feature type="transmembrane region" description="Helical" evidence="6">
    <location>
        <begin position="12"/>
        <end position="35"/>
    </location>
</feature>
<feature type="transmembrane region" description="Helical" evidence="6">
    <location>
        <begin position="290"/>
        <end position="308"/>
    </location>
</feature>
<dbReference type="InterPro" id="IPR037185">
    <property type="entry name" value="EmrE-like"/>
</dbReference>
<feature type="domain" description="EamA" evidence="7">
    <location>
        <begin position="156"/>
        <end position="305"/>
    </location>
</feature>
<evidence type="ECO:0000256" key="1">
    <source>
        <dbReference type="ARBA" id="ARBA00004141"/>
    </source>
</evidence>
<feature type="domain" description="EamA" evidence="7">
    <location>
        <begin position="12"/>
        <end position="144"/>
    </location>
</feature>
<evidence type="ECO:0000313" key="9">
    <source>
        <dbReference type="Proteomes" id="UP000671908"/>
    </source>
</evidence>
<feature type="transmembrane region" description="Helical" evidence="6">
    <location>
        <begin position="100"/>
        <end position="120"/>
    </location>
</feature>
<keyword evidence="9" id="KW-1185">Reference proteome</keyword>
<comment type="subcellular location">
    <subcellularLocation>
        <location evidence="1">Membrane</location>
        <topology evidence="1">Multi-pass membrane protein</topology>
    </subcellularLocation>
</comment>
<evidence type="ECO:0000256" key="5">
    <source>
        <dbReference type="ARBA" id="ARBA00023136"/>
    </source>
</evidence>
<gene>
    <name evidence="8" type="ORF">HRQ91_11510</name>
</gene>
<dbReference type="KEGG" id="tpav:HRQ91_11510"/>
<feature type="transmembrane region" description="Helical" evidence="6">
    <location>
        <begin position="71"/>
        <end position="88"/>
    </location>
</feature>
<protein>
    <submittedName>
        <fullName evidence="8">DMT family transporter</fullName>
    </submittedName>
</protein>
<feature type="transmembrane region" description="Helical" evidence="6">
    <location>
        <begin position="127"/>
        <end position="147"/>
    </location>
</feature>
<feature type="transmembrane region" description="Helical" evidence="6">
    <location>
        <begin position="192"/>
        <end position="215"/>
    </location>
</feature>
<feature type="transmembrane region" description="Helical" evidence="6">
    <location>
        <begin position="235"/>
        <end position="255"/>
    </location>
</feature>
<dbReference type="RefSeq" id="WP_210119663.1">
    <property type="nucleotide sequence ID" value="NZ_CP054142.1"/>
</dbReference>
<keyword evidence="5 6" id="KW-0472">Membrane</keyword>
<feature type="transmembrane region" description="Helical" evidence="6">
    <location>
        <begin position="267"/>
        <end position="284"/>
    </location>
</feature>
<dbReference type="InterPro" id="IPR050638">
    <property type="entry name" value="AA-Vitamin_Transporters"/>
</dbReference>
<name>A0A975F5V5_9SPIR</name>
<reference evidence="8 9" key="1">
    <citation type="journal article" date="2021" name="Microbiol. Resour. Announc.">
        <title>Complete Genome Sequences of Three Human Oral Treponema parvum Isolates.</title>
        <authorList>
            <person name="Zeng H."/>
            <person name="Watt R.M."/>
        </authorList>
    </citation>
    <scope>NUCLEOTIDE SEQUENCE [LARGE SCALE GENOMIC DNA]</scope>
    <source>
        <strain evidence="8 9">ATCC 700770</strain>
    </source>
</reference>
<keyword evidence="3 6" id="KW-0812">Transmembrane</keyword>
<dbReference type="Proteomes" id="UP000671908">
    <property type="component" value="Chromosome"/>
</dbReference>
<accession>A0A975F5V5</accession>
<dbReference type="PANTHER" id="PTHR32322">
    <property type="entry name" value="INNER MEMBRANE TRANSPORTER"/>
    <property type="match status" value="1"/>
</dbReference>
<organism evidence="8 9">
    <name type="scientific">Treponema parvum</name>
    <dbReference type="NCBI Taxonomy" id="138851"/>
    <lineage>
        <taxon>Bacteria</taxon>
        <taxon>Pseudomonadati</taxon>
        <taxon>Spirochaetota</taxon>
        <taxon>Spirochaetia</taxon>
        <taxon>Spirochaetales</taxon>
        <taxon>Treponemataceae</taxon>
        <taxon>Treponema</taxon>
    </lineage>
</organism>
<keyword evidence="4 6" id="KW-1133">Transmembrane helix</keyword>
<dbReference type="Pfam" id="PF00892">
    <property type="entry name" value="EamA"/>
    <property type="match status" value="2"/>
</dbReference>
<feature type="transmembrane region" description="Helical" evidence="6">
    <location>
        <begin position="159"/>
        <end position="180"/>
    </location>
</feature>
<comment type="similarity">
    <text evidence="2">Belongs to the EamA transporter family.</text>
</comment>
<evidence type="ECO:0000256" key="3">
    <source>
        <dbReference type="ARBA" id="ARBA00022692"/>
    </source>
</evidence>
<evidence type="ECO:0000259" key="7">
    <source>
        <dbReference type="Pfam" id="PF00892"/>
    </source>
</evidence>